<evidence type="ECO:0000313" key="1">
    <source>
        <dbReference type="EMBL" id="AAF12652.1"/>
    </source>
</evidence>
<dbReference type="HOGENOM" id="CLU_2315645_0_0_0"/>
<dbReference type="EMBL" id="AE001826">
    <property type="protein sequence ID" value="AAF12652.1"/>
    <property type="molecule type" value="Genomic_DNA"/>
</dbReference>
<dbReference type="PIR" id="C75623">
    <property type="entry name" value="C75623"/>
</dbReference>
<keyword evidence="2" id="KW-1185">Reference proteome</keyword>
<gene>
    <name evidence="1" type="ordered locus">DR_B0047</name>
</gene>
<dbReference type="AlphaFoldDB" id="Q9RZR8"/>
<name>Q9RZR8_DEIRA</name>
<protein>
    <submittedName>
        <fullName evidence="1">Uncharacterized protein</fullName>
    </submittedName>
</protein>
<evidence type="ECO:0000313" key="2">
    <source>
        <dbReference type="Proteomes" id="UP000002524"/>
    </source>
</evidence>
<dbReference type="InParanoid" id="Q9RZR8"/>
<sequence length="99" mass="11076">MQVPQHVSFASRSALLRSFTSRVSSPSVSDLAATRAVLRITRASEEHRHPLHSLLRSFASPSCSVFCTRSARQKAVPSFCQMLWYQLTLPVHPHFRVGA</sequence>
<proteinExistence type="predicted"/>
<accession>Q9RZR8</accession>
<dbReference type="KEGG" id="dra:DR_B0047"/>
<keyword evidence="1" id="KW-0614">Plasmid</keyword>
<organism evidence="1 2">
    <name type="scientific">Deinococcus radiodurans (strain ATCC 13939 / DSM 20539 / JCM 16871 / CCUG 27074 / LMG 4051 / NBRC 15346 / NCIMB 9279 / VKM B-1422 / R1)</name>
    <dbReference type="NCBI Taxonomy" id="243230"/>
    <lineage>
        <taxon>Bacteria</taxon>
        <taxon>Thermotogati</taxon>
        <taxon>Deinococcota</taxon>
        <taxon>Deinococci</taxon>
        <taxon>Deinococcales</taxon>
        <taxon>Deinococcaceae</taxon>
        <taxon>Deinococcus</taxon>
    </lineage>
</organism>
<geneLocation type="plasmid" evidence="2">
    <name>megaplasmid MP1</name>
</geneLocation>
<dbReference type="EnsemblBacteria" id="AAF12652">
    <property type="protein sequence ID" value="AAF12652"/>
    <property type="gene ID" value="DR_B0047"/>
</dbReference>
<reference evidence="1 2" key="1">
    <citation type="journal article" date="1999" name="Science">
        <title>Genome sequence of the radioresistant bacterium Deinococcus radiodurans R1.</title>
        <authorList>
            <person name="White O."/>
            <person name="Eisen J.A."/>
            <person name="Heidelberg J.F."/>
            <person name="Hickey E.K."/>
            <person name="Peterson J.D."/>
            <person name="Dodson R.J."/>
            <person name="Haft D.H."/>
            <person name="Gwinn M.L."/>
            <person name="Nelson W.C."/>
            <person name="Richardson D.L."/>
            <person name="Moffat K.S."/>
            <person name="Qin H."/>
            <person name="Jiang L."/>
            <person name="Pamphile W."/>
            <person name="Crosby M."/>
            <person name="Shen M."/>
            <person name="Vamathevan J.J."/>
            <person name="Lam P."/>
            <person name="McDonald L."/>
            <person name="Utterback T."/>
            <person name="Zalewski C."/>
            <person name="Makarova K.S."/>
            <person name="Aravind L."/>
            <person name="Daly M.J."/>
            <person name="Minton K.W."/>
            <person name="Fleischmann R.D."/>
            <person name="Ketchum K.A."/>
            <person name="Nelson K.E."/>
            <person name="Salzberg S."/>
            <person name="Smith H.O."/>
            <person name="Venter J.C."/>
            <person name="Fraser C.M."/>
        </authorList>
    </citation>
    <scope>NUCLEOTIDE SEQUENCE [LARGE SCALE GENOMIC DNA]</scope>
    <source>
        <strain evidence="2">ATCC 13939 / DSM 20539 / JCM 16871 / LMG 4051 / NBRC 15346 / NCIMB 9279 / R1 / VKM B-1422</strain>
    </source>
</reference>
<dbReference type="Proteomes" id="UP000002524">
    <property type="component" value="Plasmid MP1"/>
</dbReference>